<evidence type="ECO:0000313" key="3">
    <source>
        <dbReference type="Proteomes" id="UP000694865"/>
    </source>
</evidence>
<proteinExistence type="inferred from homology"/>
<dbReference type="PANTHER" id="PTHR45850">
    <property type="entry name" value="SORTING NEXIN FAMILY MEMBER"/>
    <property type="match status" value="1"/>
</dbReference>
<keyword evidence="3" id="KW-1185">Reference proteome</keyword>
<dbReference type="Gene3D" id="1.20.1270.60">
    <property type="entry name" value="Arfaptin homology (AH) domain/BAR domain"/>
    <property type="match status" value="1"/>
</dbReference>
<feature type="non-terminal residue" evidence="4">
    <location>
        <position position="158"/>
    </location>
</feature>
<gene>
    <name evidence="4" type="primary">LOC102809453</name>
</gene>
<comment type="similarity">
    <text evidence="1">Belongs to the sorting nexin family.</text>
</comment>
<dbReference type="RefSeq" id="XP_006820029.1">
    <property type="nucleotide sequence ID" value="XM_006819966.1"/>
</dbReference>
<dbReference type="Pfam" id="PF00787">
    <property type="entry name" value="PX"/>
    <property type="match status" value="1"/>
</dbReference>
<organism evidence="3 4">
    <name type="scientific">Saccoglossus kowalevskii</name>
    <name type="common">Acorn worm</name>
    <dbReference type="NCBI Taxonomy" id="10224"/>
    <lineage>
        <taxon>Eukaryota</taxon>
        <taxon>Metazoa</taxon>
        <taxon>Hemichordata</taxon>
        <taxon>Enteropneusta</taxon>
        <taxon>Harrimaniidae</taxon>
        <taxon>Saccoglossus</taxon>
    </lineage>
</organism>
<dbReference type="InterPro" id="IPR027267">
    <property type="entry name" value="AH/BAR_dom_sf"/>
</dbReference>
<dbReference type="PANTHER" id="PTHR45850:SF1">
    <property type="entry name" value="SORTING NEXIN 6, ISOFORM B"/>
    <property type="match status" value="1"/>
</dbReference>
<dbReference type="InterPro" id="IPR001683">
    <property type="entry name" value="PX_dom"/>
</dbReference>
<evidence type="ECO:0000313" key="4">
    <source>
        <dbReference type="RefSeq" id="XP_006820029.1"/>
    </source>
</evidence>
<sequence>MTKEEFNKMKQELEAEYLATFKKTVAMHEVFLQRLAAHPALRTDHNFRVFLEYDQELSVRGKNKKEKLGGIFKTFTKSMDEVLLSGQKDVDSFFEHEKGFLVEYHLRVKDTTRKADEMTRKHKDVADSYIKISGGFVGLGTIENTQLDNQLGGRNNSR</sequence>
<dbReference type="GeneID" id="102809453"/>
<feature type="domain" description="PX" evidence="2">
    <location>
        <begin position="14"/>
        <end position="53"/>
    </location>
</feature>
<reference evidence="4" key="1">
    <citation type="submission" date="2025-08" db="UniProtKB">
        <authorList>
            <consortium name="RefSeq"/>
        </authorList>
    </citation>
    <scope>IDENTIFICATION</scope>
    <source>
        <tissue evidence="4">Testes</tissue>
    </source>
</reference>
<name>A0ABM0MJ38_SACKO</name>
<evidence type="ECO:0000259" key="2">
    <source>
        <dbReference type="Pfam" id="PF00787"/>
    </source>
</evidence>
<protein>
    <submittedName>
        <fullName evidence="4">Sorting nexin-6-like</fullName>
    </submittedName>
</protein>
<evidence type="ECO:0000256" key="1">
    <source>
        <dbReference type="ARBA" id="ARBA00010883"/>
    </source>
</evidence>
<dbReference type="Gene3D" id="3.30.1520.10">
    <property type="entry name" value="Phox-like domain"/>
    <property type="match status" value="1"/>
</dbReference>
<accession>A0ABM0MJ38</accession>
<dbReference type="InterPro" id="IPR036871">
    <property type="entry name" value="PX_dom_sf"/>
</dbReference>
<dbReference type="Proteomes" id="UP000694865">
    <property type="component" value="Unplaced"/>
</dbReference>